<reference evidence="1 2" key="1">
    <citation type="journal article" date="2018" name="Aquat. Microb. Ecol.">
        <title>Gammaproteobacterial methanotrophs dominate.</title>
        <authorList>
            <person name="Rissanen A.J."/>
            <person name="Saarenheimo J."/>
            <person name="Tiirola M."/>
            <person name="Peura S."/>
            <person name="Aalto S.L."/>
            <person name="Karvinen A."/>
            <person name="Nykanen H."/>
        </authorList>
    </citation>
    <scope>NUCLEOTIDE SEQUENCE [LARGE SCALE GENOMIC DNA]</scope>
    <source>
        <strain evidence="1">AMbin10</strain>
    </source>
</reference>
<dbReference type="EMBL" id="QJPH01000143">
    <property type="protein sequence ID" value="PZN84792.1"/>
    <property type="molecule type" value="Genomic_DNA"/>
</dbReference>
<proteinExistence type="predicted"/>
<gene>
    <name evidence="1" type="ORF">DM484_02180</name>
</gene>
<protein>
    <submittedName>
        <fullName evidence="1">Uncharacterized protein</fullName>
    </submittedName>
</protein>
<evidence type="ECO:0000313" key="2">
    <source>
        <dbReference type="Proteomes" id="UP000249396"/>
    </source>
</evidence>
<dbReference type="AlphaFoldDB" id="A0A2W4RM12"/>
<name>A0A2W4RM12_9GAMM</name>
<organism evidence="1 2">
    <name type="scientific">Candidatus Methylumidiphilus alinenensis</name>
    <dbReference type="NCBI Taxonomy" id="2202197"/>
    <lineage>
        <taxon>Bacteria</taxon>
        <taxon>Pseudomonadati</taxon>
        <taxon>Pseudomonadota</taxon>
        <taxon>Gammaproteobacteria</taxon>
        <taxon>Methylococcales</taxon>
        <taxon>Candidatus Methylumidiphilus</taxon>
    </lineage>
</organism>
<accession>A0A2W4RM12</accession>
<comment type="caution">
    <text evidence="1">The sequence shown here is derived from an EMBL/GenBank/DDBJ whole genome shotgun (WGS) entry which is preliminary data.</text>
</comment>
<dbReference type="Proteomes" id="UP000249396">
    <property type="component" value="Unassembled WGS sequence"/>
</dbReference>
<sequence>MDNSFRFWWVHYWKSPNISDKLEEEFAMTDNTENLVLEILRQLRGDMTSLRSEVRDGFNRVEIRLGYVEQSLAGNLAVSASDRD</sequence>
<evidence type="ECO:0000313" key="1">
    <source>
        <dbReference type="EMBL" id="PZN84792.1"/>
    </source>
</evidence>